<sequence length="223" mass="25207">MMRKKVLPGFDWKYLHRSARNLAAAVGALHARGYVIGDLNESNVLVNPMALVTVIDCDSMQVKIGSQVLPCPVGKPDYTPPELQGVPFARVQRLPEHDAFALGILVYQLLLNGNHPYRSQWLGRGDPLPIEQRIKNGWFPYSRQACPKEIALPPRAPLLGWLYPKVSVLARRCFIEGYKNPKQRPSPREWEAALAEAEKAIVPCFKGHQYSRHLPQCPRCQRP</sequence>
<organism evidence="2 3">
    <name type="scientific">Candidatus Wildermuthbacteria bacterium GWA2_46_15</name>
    <dbReference type="NCBI Taxonomy" id="1802443"/>
    <lineage>
        <taxon>Bacteria</taxon>
        <taxon>Candidatus Wildermuthiibacteriota</taxon>
    </lineage>
</organism>
<dbReference type="Pfam" id="PF00069">
    <property type="entry name" value="Pkinase"/>
    <property type="match status" value="1"/>
</dbReference>
<evidence type="ECO:0000313" key="3">
    <source>
        <dbReference type="Proteomes" id="UP000179245"/>
    </source>
</evidence>
<name>A0A1G2QPU8_9BACT</name>
<dbReference type="EMBL" id="MHTO01000026">
    <property type="protein sequence ID" value="OHA61931.1"/>
    <property type="molecule type" value="Genomic_DNA"/>
</dbReference>
<dbReference type="GO" id="GO:0005524">
    <property type="term" value="F:ATP binding"/>
    <property type="evidence" value="ECO:0007669"/>
    <property type="project" value="InterPro"/>
</dbReference>
<evidence type="ECO:0000313" key="2">
    <source>
        <dbReference type="EMBL" id="OHA61931.1"/>
    </source>
</evidence>
<reference evidence="2 3" key="1">
    <citation type="journal article" date="2016" name="Nat. Commun.">
        <title>Thousands of microbial genomes shed light on interconnected biogeochemical processes in an aquifer system.</title>
        <authorList>
            <person name="Anantharaman K."/>
            <person name="Brown C.T."/>
            <person name="Hug L.A."/>
            <person name="Sharon I."/>
            <person name="Castelle C.J."/>
            <person name="Probst A.J."/>
            <person name="Thomas B.C."/>
            <person name="Singh A."/>
            <person name="Wilkins M.J."/>
            <person name="Karaoz U."/>
            <person name="Brodie E.L."/>
            <person name="Williams K.H."/>
            <person name="Hubbard S.S."/>
            <person name="Banfield J.F."/>
        </authorList>
    </citation>
    <scope>NUCLEOTIDE SEQUENCE [LARGE SCALE GENOMIC DNA]</scope>
</reference>
<proteinExistence type="predicted"/>
<dbReference type="InterPro" id="IPR000719">
    <property type="entry name" value="Prot_kinase_dom"/>
</dbReference>
<dbReference type="AlphaFoldDB" id="A0A1G2QPU8"/>
<gene>
    <name evidence="2" type="ORF">A2117_01100</name>
</gene>
<dbReference type="PROSITE" id="PS50011">
    <property type="entry name" value="PROTEIN_KINASE_DOM"/>
    <property type="match status" value="1"/>
</dbReference>
<evidence type="ECO:0000259" key="1">
    <source>
        <dbReference type="PROSITE" id="PS50011"/>
    </source>
</evidence>
<dbReference type="SUPFAM" id="SSF56112">
    <property type="entry name" value="Protein kinase-like (PK-like)"/>
    <property type="match status" value="1"/>
</dbReference>
<dbReference type="GO" id="GO:0004672">
    <property type="term" value="F:protein kinase activity"/>
    <property type="evidence" value="ECO:0007669"/>
    <property type="project" value="InterPro"/>
</dbReference>
<accession>A0A1G2QPU8</accession>
<dbReference type="Gene3D" id="1.10.510.10">
    <property type="entry name" value="Transferase(Phosphotransferase) domain 1"/>
    <property type="match status" value="1"/>
</dbReference>
<protein>
    <recommendedName>
        <fullName evidence="1">Protein kinase domain-containing protein</fullName>
    </recommendedName>
</protein>
<comment type="caution">
    <text evidence="2">The sequence shown here is derived from an EMBL/GenBank/DDBJ whole genome shotgun (WGS) entry which is preliminary data.</text>
</comment>
<dbReference type="STRING" id="1802443.A2117_01100"/>
<dbReference type="Proteomes" id="UP000179245">
    <property type="component" value="Unassembled WGS sequence"/>
</dbReference>
<feature type="domain" description="Protein kinase" evidence="1">
    <location>
        <begin position="1"/>
        <end position="211"/>
    </location>
</feature>
<dbReference type="InterPro" id="IPR011009">
    <property type="entry name" value="Kinase-like_dom_sf"/>
</dbReference>